<dbReference type="PROSITE" id="PS50932">
    <property type="entry name" value="HTH_LACI_2"/>
    <property type="match status" value="1"/>
</dbReference>
<accession>D3AMX5</accession>
<dbReference type="PRINTS" id="PR00036">
    <property type="entry name" value="HTHLACI"/>
</dbReference>
<dbReference type="SUPFAM" id="SSF53822">
    <property type="entry name" value="Periplasmic binding protein-like I"/>
    <property type="match status" value="1"/>
</dbReference>
<keyword evidence="1" id="KW-0805">Transcription regulation</keyword>
<dbReference type="InterPro" id="IPR046335">
    <property type="entry name" value="LacI/GalR-like_sensor"/>
</dbReference>
<feature type="domain" description="HTH cro/C1-type" evidence="6">
    <location>
        <begin position="61"/>
        <end position="108"/>
    </location>
</feature>
<dbReference type="AlphaFoldDB" id="D3AMX5"/>
<evidence type="ECO:0000256" key="1">
    <source>
        <dbReference type="ARBA" id="ARBA00023015"/>
    </source>
</evidence>
<dbReference type="HOGENOM" id="CLU_037628_6_1_9"/>
<feature type="transmembrane region" description="Helical" evidence="4">
    <location>
        <begin position="20"/>
        <end position="37"/>
    </location>
</feature>
<dbReference type="PANTHER" id="PTHR30146">
    <property type="entry name" value="LACI-RELATED TRANSCRIPTIONAL REPRESSOR"/>
    <property type="match status" value="1"/>
</dbReference>
<dbReference type="InterPro" id="IPR010982">
    <property type="entry name" value="Lambda_DNA-bd_dom_sf"/>
</dbReference>
<evidence type="ECO:0000256" key="4">
    <source>
        <dbReference type="SAM" id="Phobius"/>
    </source>
</evidence>
<sequence>MLKKDKEKICKKCTNKTLVFLYETHIVCIITFCYYKSRKFENAFKNRMQRTAPSRYNMTASIYDVAKRAGVSISTVSRILNNSANVSEKKVRAVKEAMEYYQYEPNQFGRGLVKQRSNIIGVYFPFHSGSVFESSYNLELLKGIERVLTRHNYSMVLISESEEYSNRVKGTPRFLEYVRQRRIDGLLLSGLNSKSMEEEAFQQILEEEYPVVYIGKRFHKKGINVYAQYESYRHQMIKTLYAYGHRKIILYFYSSHQNYLPAIVNRAKDEMEDLELAAIILPHMTDIRQELTADMRKYVTGGGYTAICSPGIETTQIILSVCGELRLSVPETVSILSVEHKNGEGRQMFPQISAFYVPAKDMGSGAAELLLDMIEDRSPDEMSREYETRFFDRESIRQLS</sequence>
<protein>
    <submittedName>
        <fullName evidence="7">Transcriptional regulator, LacI family</fullName>
    </submittedName>
</protein>
<dbReference type="InterPro" id="IPR001387">
    <property type="entry name" value="Cro/C1-type_HTH"/>
</dbReference>
<reference evidence="7 8" key="1">
    <citation type="submission" date="2010-01" db="EMBL/GenBank/DDBJ databases">
        <authorList>
            <person name="Weinstock G."/>
            <person name="Sodergren E."/>
            <person name="Clifton S."/>
            <person name="Fulton L."/>
            <person name="Fulton B."/>
            <person name="Courtney L."/>
            <person name="Fronick C."/>
            <person name="Harrison M."/>
            <person name="Strong C."/>
            <person name="Farmer C."/>
            <person name="Delahaunty K."/>
            <person name="Markovic C."/>
            <person name="Hall O."/>
            <person name="Minx P."/>
            <person name="Tomlinson C."/>
            <person name="Mitreva M."/>
            <person name="Nelson J."/>
            <person name="Hou S."/>
            <person name="Wollam A."/>
            <person name="Pepin K.H."/>
            <person name="Johnson M."/>
            <person name="Bhonagiri V."/>
            <person name="Nash W.E."/>
            <person name="Warren W."/>
            <person name="Chinwalla A."/>
            <person name="Mardis E.R."/>
            <person name="Wilson R.K."/>
        </authorList>
    </citation>
    <scope>NUCLEOTIDE SEQUENCE [LARGE SCALE GENOMIC DNA]</scope>
    <source>
        <strain evidence="7 8">DSM 13479</strain>
    </source>
</reference>
<dbReference type="Proteomes" id="UP000004968">
    <property type="component" value="Unassembled WGS sequence"/>
</dbReference>
<dbReference type="SUPFAM" id="SSF47413">
    <property type="entry name" value="lambda repressor-like DNA-binding domains"/>
    <property type="match status" value="1"/>
</dbReference>
<dbReference type="PROSITE" id="PS50943">
    <property type="entry name" value="HTH_CROC1"/>
    <property type="match status" value="1"/>
</dbReference>
<proteinExistence type="predicted"/>
<comment type="caution">
    <text evidence="7">The sequence shown here is derived from an EMBL/GenBank/DDBJ whole genome shotgun (WGS) entry which is preliminary data.</text>
</comment>
<dbReference type="InterPro" id="IPR028082">
    <property type="entry name" value="Peripla_BP_I"/>
</dbReference>
<feature type="domain" description="HTH lacI-type" evidence="5">
    <location>
        <begin position="60"/>
        <end position="114"/>
    </location>
</feature>
<keyword evidence="4" id="KW-1133">Transmembrane helix</keyword>
<evidence type="ECO:0000259" key="6">
    <source>
        <dbReference type="PROSITE" id="PS50943"/>
    </source>
</evidence>
<keyword evidence="2" id="KW-0238">DNA-binding</keyword>
<dbReference type="CDD" id="cd06267">
    <property type="entry name" value="PBP1_LacI_sugar_binding-like"/>
    <property type="match status" value="1"/>
</dbReference>
<evidence type="ECO:0000256" key="2">
    <source>
        <dbReference type="ARBA" id="ARBA00023125"/>
    </source>
</evidence>
<evidence type="ECO:0000256" key="3">
    <source>
        <dbReference type="ARBA" id="ARBA00023163"/>
    </source>
</evidence>
<dbReference type="EMBL" id="ACIO01000487">
    <property type="protein sequence ID" value="EFC96833.1"/>
    <property type="molecule type" value="Genomic_DNA"/>
</dbReference>
<keyword evidence="4" id="KW-0812">Transmembrane</keyword>
<dbReference type="GO" id="GO:0000976">
    <property type="term" value="F:transcription cis-regulatory region binding"/>
    <property type="evidence" value="ECO:0007669"/>
    <property type="project" value="TreeGrafter"/>
</dbReference>
<organism evidence="7 8">
    <name type="scientific">Hungatella hathewayi DSM 13479</name>
    <dbReference type="NCBI Taxonomy" id="566550"/>
    <lineage>
        <taxon>Bacteria</taxon>
        <taxon>Bacillati</taxon>
        <taxon>Bacillota</taxon>
        <taxon>Clostridia</taxon>
        <taxon>Lachnospirales</taxon>
        <taxon>Lachnospiraceae</taxon>
        <taxon>Hungatella</taxon>
    </lineage>
</organism>
<dbReference type="PANTHER" id="PTHR30146:SF109">
    <property type="entry name" value="HTH-TYPE TRANSCRIPTIONAL REGULATOR GALS"/>
    <property type="match status" value="1"/>
</dbReference>
<dbReference type="Pfam" id="PF13377">
    <property type="entry name" value="Peripla_BP_3"/>
    <property type="match status" value="1"/>
</dbReference>
<keyword evidence="3" id="KW-0804">Transcription</keyword>
<dbReference type="Gene3D" id="3.40.50.2300">
    <property type="match status" value="2"/>
</dbReference>
<dbReference type="Pfam" id="PF00356">
    <property type="entry name" value="LacI"/>
    <property type="match status" value="1"/>
</dbReference>
<keyword evidence="4" id="KW-0472">Membrane</keyword>
<evidence type="ECO:0000259" key="5">
    <source>
        <dbReference type="PROSITE" id="PS50932"/>
    </source>
</evidence>
<dbReference type="Gene3D" id="1.10.260.40">
    <property type="entry name" value="lambda repressor-like DNA-binding domains"/>
    <property type="match status" value="1"/>
</dbReference>
<dbReference type="GO" id="GO:0003700">
    <property type="term" value="F:DNA-binding transcription factor activity"/>
    <property type="evidence" value="ECO:0007669"/>
    <property type="project" value="TreeGrafter"/>
</dbReference>
<name>D3AMX5_9FIRM</name>
<evidence type="ECO:0000313" key="7">
    <source>
        <dbReference type="EMBL" id="EFC96833.1"/>
    </source>
</evidence>
<evidence type="ECO:0000313" key="8">
    <source>
        <dbReference type="Proteomes" id="UP000004968"/>
    </source>
</evidence>
<dbReference type="InterPro" id="IPR000843">
    <property type="entry name" value="HTH_LacI"/>
</dbReference>
<gene>
    <name evidence="7" type="ORF">CLOSTHATH_04975</name>
</gene>
<dbReference type="PROSITE" id="PS00356">
    <property type="entry name" value="HTH_LACI_1"/>
    <property type="match status" value="1"/>
</dbReference>
<dbReference type="SMART" id="SM00354">
    <property type="entry name" value="HTH_LACI"/>
    <property type="match status" value="1"/>
</dbReference>
<dbReference type="CDD" id="cd01392">
    <property type="entry name" value="HTH_LacI"/>
    <property type="match status" value="1"/>
</dbReference>